<evidence type="ECO:0000313" key="3">
    <source>
        <dbReference type="Proteomes" id="UP000003167"/>
    </source>
</evidence>
<sequence>MVIGRFAVFVLKFATENNETGEEMDMKQQRDEKQGSRQQHNMQVSEDHLQLLGTIHEMIDTELDRRGVVQTGRPEHPPPEKASPCRHSLWHSIVKFFIN</sequence>
<feature type="region of interest" description="Disordered" evidence="1">
    <location>
        <begin position="18"/>
        <end position="42"/>
    </location>
</feature>
<feature type="compositionally biased region" description="Basic and acidic residues" evidence="1">
    <location>
        <begin position="24"/>
        <end position="35"/>
    </location>
</feature>
<name>H1HNL7_9BACT</name>
<dbReference type="Proteomes" id="UP000003167">
    <property type="component" value="Unassembled WGS sequence"/>
</dbReference>
<proteinExistence type="predicted"/>
<dbReference type="PATRIC" id="fig|999422.3.peg.1854"/>
<dbReference type="EMBL" id="AGEK01000030">
    <property type="protein sequence ID" value="EHO68896.1"/>
    <property type="molecule type" value="Genomic_DNA"/>
</dbReference>
<protein>
    <submittedName>
        <fullName evidence="2">Uncharacterized protein</fullName>
    </submittedName>
</protein>
<dbReference type="AlphaFoldDB" id="H1HNL7"/>
<accession>H1HNL7</accession>
<keyword evidence="3" id="KW-1185">Reference proteome</keyword>
<dbReference type="HOGENOM" id="CLU_181522_0_0_10"/>
<evidence type="ECO:0000313" key="2">
    <source>
        <dbReference type="EMBL" id="EHO68896.1"/>
    </source>
</evidence>
<gene>
    <name evidence="2" type="ORF">HMPREF9944_01761</name>
</gene>
<dbReference type="OrthoDB" id="1082854at2"/>
<evidence type="ECO:0000256" key="1">
    <source>
        <dbReference type="SAM" id="MobiDB-lite"/>
    </source>
</evidence>
<organism evidence="2 3">
    <name type="scientific">Segatella maculosa OT 289</name>
    <dbReference type="NCBI Taxonomy" id="999422"/>
    <lineage>
        <taxon>Bacteria</taxon>
        <taxon>Pseudomonadati</taxon>
        <taxon>Bacteroidota</taxon>
        <taxon>Bacteroidia</taxon>
        <taxon>Bacteroidales</taxon>
        <taxon>Prevotellaceae</taxon>
        <taxon>Segatella</taxon>
    </lineage>
</organism>
<comment type="caution">
    <text evidence="2">The sequence shown here is derived from an EMBL/GenBank/DDBJ whole genome shotgun (WGS) entry which is preliminary data.</text>
</comment>
<reference evidence="2 3" key="1">
    <citation type="submission" date="2011-12" db="EMBL/GenBank/DDBJ databases">
        <title>The Genome Sequence of Prevotella maculosa OT 289.</title>
        <authorList>
            <consortium name="The Broad Institute Genome Sequencing Platform"/>
            <person name="Earl A."/>
            <person name="Ward D."/>
            <person name="Feldgarden M."/>
            <person name="Gevers D."/>
            <person name="Izard J."/>
            <person name="Blanton J.M."/>
            <person name="Mathney J."/>
            <person name="Tanner A.C."/>
            <person name="Dewhirst F.E."/>
            <person name="Young S.K."/>
            <person name="Zeng Q."/>
            <person name="Gargeya S."/>
            <person name="Fitzgerald M."/>
            <person name="Haas B."/>
            <person name="Abouelleil A."/>
            <person name="Alvarado L."/>
            <person name="Arachchi H.M."/>
            <person name="Berlin A."/>
            <person name="Chapman S.B."/>
            <person name="Gearin G."/>
            <person name="Goldberg J."/>
            <person name="Griggs A."/>
            <person name="Gujja S."/>
            <person name="Hansen M."/>
            <person name="Heiman D."/>
            <person name="Howarth C."/>
            <person name="Larimer J."/>
            <person name="Lui A."/>
            <person name="MacDonald P.J.P."/>
            <person name="McCowen C."/>
            <person name="Montmayeur A."/>
            <person name="Murphy C."/>
            <person name="Neiman D."/>
            <person name="Pearson M."/>
            <person name="Priest M."/>
            <person name="Roberts A."/>
            <person name="Saif S."/>
            <person name="Shea T."/>
            <person name="Sisk P."/>
            <person name="Stolte C."/>
            <person name="Sykes S."/>
            <person name="Wortman J."/>
            <person name="Nusbaum C."/>
            <person name="Birren B."/>
        </authorList>
    </citation>
    <scope>NUCLEOTIDE SEQUENCE [LARGE SCALE GENOMIC DNA]</scope>
    <source>
        <strain evidence="2 3">OT 289</strain>
    </source>
</reference>